<protein>
    <submittedName>
        <fullName evidence="1">Unnamed protein product</fullName>
    </submittedName>
</protein>
<reference evidence="1" key="1">
    <citation type="submission" date="2023-04" db="EMBL/GenBank/DDBJ databases">
        <title>Phytophthora fragariaefolia NBRC 109709.</title>
        <authorList>
            <person name="Ichikawa N."/>
            <person name="Sato H."/>
            <person name="Tonouchi N."/>
        </authorList>
    </citation>
    <scope>NUCLEOTIDE SEQUENCE</scope>
    <source>
        <strain evidence="1">NBRC 109709</strain>
    </source>
</reference>
<dbReference type="Proteomes" id="UP001165121">
    <property type="component" value="Unassembled WGS sequence"/>
</dbReference>
<proteinExistence type="predicted"/>
<organism evidence="1 2">
    <name type="scientific">Phytophthora fragariaefolia</name>
    <dbReference type="NCBI Taxonomy" id="1490495"/>
    <lineage>
        <taxon>Eukaryota</taxon>
        <taxon>Sar</taxon>
        <taxon>Stramenopiles</taxon>
        <taxon>Oomycota</taxon>
        <taxon>Peronosporomycetes</taxon>
        <taxon>Peronosporales</taxon>
        <taxon>Peronosporaceae</taxon>
        <taxon>Phytophthora</taxon>
    </lineage>
</organism>
<dbReference type="OrthoDB" id="92853at2759"/>
<dbReference type="AlphaFoldDB" id="A0A9W6XUC4"/>
<comment type="caution">
    <text evidence="1">The sequence shown here is derived from an EMBL/GenBank/DDBJ whole genome shotgun (WGS) entry which is preliminary data.</text>
</comment>
<keyword evidence="2" id="KW-1185">Reference proteome</keyword>
<gene>
    <name evidence="1" type="ORF">Pfra01_001628000</name>
</gene>
<dbReference type="EMBL" id="BSXT01001819">
    <property type="protein sequence ID" value="GMF45453.1"/>
    <property type="molecule type" value="Genomic_DNA"/>
</dbReference>
<evidence type="ECO:0000313" key="2">
    <source>
        <dbReference type="Proteomes" id="UP001165121"/>
    </source>
</evidence>
<sequence length="170" mass="18353">MADRYVDAAGFEAYEENDGQELVLRQLVNASVDEAFDAWLRLEWVGRGATLLPGEGRGLVGHRRRVSLGVEEQILSAGAPDGSDLIPSVRYSIRKSGPLLLSDHVGLVQFVADPTVVAPAQPKTLILWSSKLTPSSVGLVLLCGGSISRMVLRTVLTRSLQEIAASFQQK</sequence>
<accession>A0A9W6XUC4</accession>
<evidence type="ECO:0000313" key="1">
    <source>
        <dbReference type="EMBL" id="GMF45453.1"/>
    </source>
</evidence>
<name>A0A9W6XUC4_9STRA</name>